<dbReference type="PANTHER" id="PTHR30352">
    <property type="entry name" value="PYRUVATE FORMATE-LYASE-ACTIVATING ENZYME"/>
    <property type="match status" value="1"/>
</dbReference>
<feature type="binding site" evidence="6">
    <location>
        <position position="90"/>
    </location>
    <ligand>
        <name>[4Fe-4S] cluster</name>
        <dbReference type="ChEBI" id="CHEBI:49883"/>
        <note>4Fe-4S-S-AdoMet</note>
    </ligand>
</feature>
<sequence length="335" mass="37920">MIKEGVLFDELADKKVKCHVCSHRCTITEGKVGICRTRQNRNGKIYTLIYNVVSSEAVDPVEKKPLYHFLPGTLSYSLGSIGCNFRCEHCQNWNISQVNPEESYTMEITPEAAINRALAYGSKSISWTYNEPAIWHEYTFDSAVLAKKAGLKTVYVTNGYITPEALRRMAPYLDAYRVDIKSFSEDFYRKTCGARLAPVLESTKLAKELGMHVETVTLIIPTKNDSSEEITQIVRWVHDNLGMDTPMHFTRFHPMYKMNGINPTPLDTLEMAYNIAKKVGMRFVYLGNVGGHKYENTYCPKCNALLIDRLGFRVGTVKIKDGKCPECGEMIPIVV</sequence>
<dbReference type="PATRIC" id="fig|1719120.3.peg.4256"/>
<comment type="caution">
    <text evidence="8">The sequence shown here is derived from an EMBL/GenBank/DDBJ whole genome shotgun (WGS) entry which is preliminary data.</text>
</comment>
<dbReference type="SFLD" id="SFLDS00029">
    <property type="entry name" value="Radical_SAM"/>
    <property type="match status" value="1"/>
</dbReference>
<dbReference type="GO" id="GO:0016829">
    <property type="term" value="F:lyase activity"/>
    <property type="evidence" value="ECO:0007669"/>
    <property type="project" value="UniProtKB-KW"/>
</dbReference>
<evidence type="ECO:0000259" key="7">
    <source>
        <dbReference type="PROSITE" id="PS51918"/>
    </source>
</evidence>
<feature type="domain" description="Radical SAM core" evidence="7">
    <location>
        <begin position="68"/>
        <end position="286"/>
    </location>
</feature>
<dbReference type="CDD" id="cd01335">
    <property type="entry name" value="Radical_SAM"/>
    <property type="match status" value="1"/>
</dbReference>
<keyword evidence="5 6" id="KW-0411">Iron-sulfur</keyword>
<dbReference type="EMBL" id="LKCM01000337">
    <property type="protein sequence ID" value="KPQ41546.1"/>
    <property type="molecule type" value="Genomic_DNA"/>
</dbReference>
<keyword evidence="8" id="KW-0670">Pyruvate</keyword>
<dbReference type="InterPro" id="IPR034457">
    <property type="entry name" value="Organic_radical-activating"/>
</dbReference>
<dbReference type="PROSITE" id="PS51918">
    <property type="entry name" value="RADICAL_SAM"/>
    <property type="match status" value="1"/>
</dbReference>
<gene>
    <name evidence="8" type="ORF">MPEBLZ_03909</name>
</gene>
<dbReference type="AlphaFoldDB" id="A0A0N8KQ99"/>
<dbReference type="Proteomes" id="UP000050360">
    <property type="component" value="Unassembled WGS sequence"/>
</dbReference>
<organism evidence="8 9">
    <name type="scientific">Candidatus Methanoperedens nitratireducens</name>
    <dbReference type="NCBI Taxonomy" id="1392998"/>
    <lineage>
        <taxon>Archaea</taxon>
        <taxon>Methanobacteriati</taxon>
        <taxon>Methanobacteriota</taxon>
        <taxon>Stenosarchaea group</taxon>
        <taxon>Methanomicrobia</taxon>
        <taxon>Methanosarcinales</taxon>
        <taxon>ANME-2 cluster</taxon>
        <taxon>Candidatus Methanoperedentaceae</taxon>
        <taxon>Candidatus Methanoperedens</taxon>
    </lineage>
</organism>
<dbReference type="NCBIfam" id="TIGR04337">
    <property type="entry name" value="AmmeMemoSam_rS"/>
    <property type="match status" value="1"/>
</dbReference>
<evidence type="ECO:0000256" key="1">
    <source>
        <dbReference type="ARBA" id="ARBA00022485"/>
    </source>
</evidence>
<evidence type="ECO:0000256" key="4">
    <source>
        <dbReference type="ARBA" id="ARBA00023004"/>
    </source>
</evidence>
<dbReference type="InterPro" id="IPR016431">
    <property type="entry name" value="Pyrv-formate_lyase-activ_prd"/>
</dbReference>
<comment type="cofactor">
    <cofactor evidence="6">
        <name>[4Fe-4S] cluster</name>
        <dbReference type="ChEBI" id="CHEBI:49883"/>
    </cofactor>
    <text evidence="6">Binds 1 [4Fe-4S] cluster. The cluster is coordinated with 3 cysteines and an exchangeable S-adenosyl-L-methionine.</text>
</comment>
<reference evidence="8 9" key="1">
    <citation type="submission" date="2015-09" db="EMBL/GenBank/DDBJ databases">
        <title>A metagenomics-based metabolic model of nitrate-dependent anaerobic oxidation of methane by Methanoperedens-like archaea.</title>
        <authorList>
            <person name="Arshad A."/>
            <person name="Speth D.R."/>
            <person name="De Graaf R.M."/>
            <person name="Op Den Camp H.J."/>
            <person name="Jetten M.S."/>
            <person name="Welte C.U."/>
        </authorList>
    </citation>
    <scope>NUCLEOTIDE SEQUENCE [LARGE SCALE GENOMIC DNA]</scope>
</reference>
<keyword evidence="8" id="KW-0456">Lyase</keyword>
<keyword evidence="2 6" id="KW-0949">S-adenosyl-L-methionine</keyword>
<dbReference type="PIRSF" id="PIRSF004869">
    <property type="entry name" value="PflX_prd"/>
    <property type="match status" value="1"/>
</dbReference>
<keyword evidence="3 6" id="KW-0479">Metal-binding</keyword>
<dbReference type="InterPro" id="IPR058240">
    <property type="entry name" value="rSAM_sf"/>
</dbReference>
<accession>A0A0N8KQ99</accession>
<dbReference type="InterPro" id="IPR027596">
    <property type="entry name" value="AmmeMemoSam_rS"/>
</dbReference>
<dbReference type="SFLD" id="SFLDG01101">
    <property type="entry name" value="Uncharacterised_Radical_SAM_Su"/>
    <property type="match status" value="1"/>
</dbReference>
<dbReference type="PANTHER" id="PTHR30352:SF5">
    <property type="entry name" value="PYRUVATE FORMATE-LYASE 1-ACTIVATING ENZYME"/>
    <property type="match status" value="1"/>
</dbReference>
<dbReference type="InterPro" id="IPR007197">
    <property type="entry name" value="rSAM"/>
</dbReference>
<evidence type="ECO:0000256" key="5">
    <source>
        <dbReference type="ARBA" id="ARBA00023014"/>
    </source>
</evidence>
<dbReference type="InterPro" id="IPR013785">
    <property type="entry name" value="Aldolase_TIM"/>
</dbReference>
<keyword evidence="1" id="KW-0004">4Fe-4S</keyword>
<evidence type="ECO:0000256" key="6">
    <source>
        <dbReference type="PIRSR" id="PIRSR004869-50"/>
    </source>
</evidence>
<evidence type="ECO:0000313" key="8">
    <source>
        <dbReference type="EMBL" id="KPQ41546.1"/>
    </source>
</evidence>
<evidence type="ECO:0000256" key="3">
    <source>
        <dbReference type="ARBA" id="ARBA00022723"/>
    </source>
</evidence>
<dbReference type="Pfam" id="PF04055">
    <property type="entry name" value="Radical_SAM"/>
    <property type="match status" value="1"/>
</dbReference>
<keyword evidence="4 6" id="KW-0408">Iron</keyword>
<dbReference type="GO" id="GO:0046872">
    <property type="term" value="F:metal ion binding"/>
    <property type="evidence" value="ECO:0007669"/>
    <property type="project" value="UniProtKB-KW"/>
</dbReference>
<protein>
    <submittedName>
        <fullName evidence="8">Pyruvate formate-lyase activating protein-like protein</fullName>
    </submittedName>
</protein>
<dbReference type="Gene3D" id="3.20.20.70">
    <property type="entry name" value="Aldolase class I"/>
    <property type="match status" value="1"/>
</dbReference>
<evidence type="ECO:0000256" key="2">
    <source>
        <dbReference type="ARBA" id="ARBA00022691"/>
    </source>
</evidence>
<feature type="binding site" evidence="6">
    <location>
        <position position="83"/>
    </location>
    <ligand>
        <name>[4Fe-4S] cluster</name>
        <dbReference type="ChEBI" id="CHEBI:49883"/>
        <note>4Fe-4S-S-AdoMet</note>
    </ligand>
</feature>
<proteinExistence type="predicted"/>
<dbReference type="GO" id="GO:0051539">
    <property type="term" value="F:4 iron, 4 sulfur cluster binding"/>
    <property type="evidence" value="ECO:0007669"/>
    <property type="project" value="UniProtKB-KW"/>
</dbReference>
<dbReference type="SUPFAM" id="SSF102114">
    <property type="entry name" value="Radical SAM enzymes"/>
    <property type="match status" value="1"/>
</dbReference>
<name>A0A0N8KQ99_9EURY</name>
<feature type="binding site" evidence="6">
    <location>
        <position position="87"/>
    </location>
    <ligand>
        <name>[4Fe-4S] cluster</name>
        <dbReference type="ChEBI" id="CHEBI:49883"/>
        <note>4Fe-4S-S-AdoMet</note>
    </ligand>
</feature>
<evidence type="ECO:0000313" key="9">
    <source>
        <dbReference type="Proteomes" id="UP000050360"/>
    </source>
</evidence>